<evidence type="ECO:0000313" key="4">
    <source>
        <dbReference type="Proteomes" id="UP000001556"/>
    </source>
</evidence>
<evidence type="ECO:0000313" key="3">
    <source>
        <dbReference type="EMBL" id="ABO51103.1"/>
    </source>
</evidence>
<accession>A4J7Q0</accession>
<dbReference type="KEGG" id="drm:Dred_2593"/>
<dbReference type="RefSeq" id="WP_011878901.1">
    <property type="nucleotide sequence ID" value="NC_009253.1"/>
</dbReference>
<dbReference type="STRING" id="349161.Dred_2593"/>
<reference evidence="3 4" key="1">
    <citation type="submission" date="2007-03" db="EMBL/GenBank/DDBJ databases">
        <title>Complete sequence of Desulfotomaculum reducens MI-1.</title>
        <authorList>
            <consortium name="US DOE Joint Genome Institute"/>
            <person name="Copeland A."/>
            <person name="Lucas S."/>
            <person name="Lapidus A."/>
            <person name="Barry K."/>
            <person name="Detter J.C."/>
            <person name="Glavina del Rio T."/>
            <person name="Hammon N."/>
            <person name="Israni S."/>
            <person name="Dalin E."/>
            <person name="Tice H."/>
            <person name="Pitluck S."/>
            <person name="Sims D."/>
            <person name="Brettin T."/>
            <person name="Bruce D."/>
            <person name="Han C."/>
            <person name="Tapia R."/>
            <person name="Schmutz J."/>
            <person name="Larimer F."/>
            <person name="Land M."/>
            <person name="Hauser L."/>
            <person name="Kyrpides N."/>
            <person name="Kim E."/>
            <person name="Tebo B.M."/>
            <person name="Richardson P."/>
        </authorList>
    </citation>
    <scope>NUCLEOTIDE SEQUENCE [LARGE SCALE GENOMIC DNA]</scope>
    <source>
        <strain evidence="3 4">MI-1</strain>
    </source>
</reference>
<proteinExistence type="predicted"/>
<dbReference type="Pfam" id="PF06605">
    <property type="entry name" value="Prophage_tail"/>
    <property type="match status" value="1"/>
</dbReference>
<dbReference type="EMBL" id="CP000612">
    <property type="protein sequence ID" value="ABO51103.1"/>
    <property type="molecule type" value="Genomic_DNA"/>
</dbReference>
<dbReference type="InterPro" id="IPR010572">
    <property type="entry name" value="Tail_dom"/>
</dbReference>
<feature type="domain" description="Tail spike" evidence="1">
    <location>
        <begin position="123"/>
        <end position="403"/>
    </location>
</feature>
<keyword evidence="4" id="KW-1185">Reference proteome</keyword>
<dbReference type="InterPro" id="IPR007119">
    <property type="entry name" value="Phage_tail_spike_N"/>
</dbReference>
<name>A4J7Q0_DESRM</name>
<dbReference type="eggNOG" id="COG4926">
    <property type="taxonomic scope" value="Bacteria"/>
</dbReference>
<dbReference type="HOGENOM" id="CLU_333932_0_0_9"/>
<dbReference type="NCBIfam" id="TIGR01665">
    <property type="entry name" value="put_anti_recept"/>
    <property type="match status" value="1"/>
</dbReference>
<organism evidence="3 4">
    <name type="scientific">Desulforamulus reducens (strain ATCC BAA-1160 / DSM 100696 / MI-1)</name>
    <name type="common">Desulfotomaculum reducens</name>
    <dbReference type="NCBI Taxonomy" id="349161"/>
    <lineage>
        <taxon>Bacteria</taxon>
        <taxon>Bacillati</taxon>
        <taxon>Bacillota</taxon>
        <taxon>Clostridia</taxon>
        <taxon>Eubacteriales</taxon>
        <taxon>Peptococcaceae</taxon>
        <taxon>Desulforamulus</taxon>
    </lineage>
</organism>
<feature type="domain" description="Prophage endopeptidase tail N-terminal" evidence="2">
    <location>
        <begin position="47"/>
        <end position="120"/>
    </location>
</feature>
<gene>
    <name evidence="3" type="ordered locus">Dred_2593</name>
</gene>
<dbReference type="InterPro" id="IPR044051">
    <property type="entry name" value="Prophage_tail_N"/>
</dbReference>
<protein>
    <submittedName>
        <fullName evidence="3">Phage minor structural protein</fullName>
    </submittedName>
</protein>
<evidence type="ECO:0000259" key="2">
    <source>
        <dbReference type="Pfam" id="PF18994"/>
    </source>
</evidence>
<sequence>MLYVFNSNEQLLAIYKPDTDQTHAPGTSLDYFIAANHVLPYGREQVAGCQYYDAIHPEQINGENVFDFAVPADHSSSQYVVEGNLVAFRDIDNYWQFFEIKRVLDIHGAGGLVRTAHCEHVVYELLDDIVTDLRPTECSAYTALNTALTGTRWQAGIVDDLGINSTNFYYESALAAVQKVAQVWGGEIKIRLDVTGGVIANRYIDLRARRGMDTGKQFAYAKDIDGIEREADITEVVTALYGRGKGVEIEETGGHGRRLTFADVAWSVANGDPVDKTAGQEWVGDPDALVQWGRSGRHRFSAFEDDEETDPAVLLRKTWDELQQRKTPRVTYKLTVIELERLTGYEHEKVRLGDTVRVIDRKFSPPLLVSARVIELKRDLIRPENTEITLGNFMPTLADGVINLQKISQKVRDRAGVWDRGNQFNADGTLNTSWLNGIISTLQNEVLAGNGTVTITENNGILIVDHPTAPTKALRLLGGVLAIANSKNEQGEWNWRTFGNGDGFTADEINAGQIRAEVLTIGPGTTFEDGYDPSVANDNATAAQTVASQAASDAAAASTAASNAQTSVNNHANQSSPHNLPSYVVLTNQGVKVFDNLNALRVFLGQYATGKYGLQIFNGEIYSTSIKSGNPGDNSYTYIGTGFSPFSIIQNRNEALSIWVMDNGGMMQFYDSAADDMRGQILAMNDAGGQGLRIMGRKNSGFGCPVEIAAWGQTINLDSDSVYVQGDLYTWGSKDAVQLTESYGAVHFSATEALEARFTENGISEIVDGQCKIELPAIYLESVEPNSVYEWVIDITPYYRDCLFVTEITDTYFIVSGVGSGRFAWTVSAVRRGFKRFESGSIDDVLNDNWEDEVI</sequence>
<dbReference type="Pfam" id="PF18994">
    <property type="entry name" value="Prophage_tailD1"/>
    <property type="match status" value="1"/>
</dbReference>
<dbReference type="AlphaFoldDB" id="A4J7Q0"/>
<evidence type="ECO:0000259" key="1">
    <source>
        <dbReference type="Pfam" id="PF06605"/>
    </source>
</evidence>
<dbReference type="Proteomes" id="UP000001556">
    <property type="component" value="Chromosome"/>
</dbReference>
<dbReference type="OrthoDB" id="5090100at2"/>